<comment type="similarity">
    <text evidence="4 19">In the C-terminal section; belongs to the NnrD/CARKD family.</text>
</comment>
<comment type="catalytic activity">
    <reaction evidence="2 18 19">
        <text>(6R)-NADPHX = (6S)-NADPHX</text>
        <dbReference type="Rhea" id="RHEA:32227"/>
        <dbReference type="ChEBI" id="CHEBI:64076"/>
        <dbReference type="ChEBI" id="CHEBI:64077"/>
        <dbReference type="EC" id="5.1.99.6"/>
    </reaction>
</comment>
<proteinExistence type="inferred from homology"/>
<evidence type="ECO:0000256" key="2">
    <source>
        <dbReference type="ARBA" id="ARBA00000909"/>
    </source>
</evidence>
<evidence type="ECO:0000256" key="15">
    <source>
        <dbReference type="ARBA" id="ARBA00048238"/>
    </source>
</evidence>
<comment type="catalytic activity">
    <reaction evidence="16 17 19">
        <text>(6S)-NADPHX + ADP = AMP + phosphate + NADPH + H(+)</text>
        <dbReference type="Rhea" id="RHEA:32235"/>
        <dbReference type="ChEBI" id="CHEBI:15378"/>
        <dbReference type="ChEBI" id="CHEBI:43474"/>
        <dbReference type="ChEBI" id="CHEBI:57783"/>
        <dbReference type="ChEBI" id="CHEBI:64076"/>
        <dbReference type="ChEBI" id="CHEBI:456215"/>
        <dbReference type="ChEBI" id="CHEBI:456216"/>
        <dbReference type="EC" id="4.2.1.136"/>
    </reaction>
</comment>
<dbReference type="RefSeq" id="WP_152660683.1">
    <property type="nucleotide sequence ID" value="NZ_CP036422.1"/>
</dbReference>
<feature type="binding site" evidence="17">
    <location>
        <begin position="408"/>
        <end position="412"/>
    </location>
    <ligand>
        <name>AMP</name>
        <dbReference type="ChEBI" id="CHEBI:456215"/>
    </ligand>
</feature>
<dbReference type="Pfam" id="PF01256">
    <property type="entry name" value="Carb_kinase"/>
    <property type="match status" value="1"/>
</dbReference>
<dbReference type="GO" id="GO:0046496">
    <property type="term" value="P:nicotinamide nucleotide metabolic process"/>
    <property type="evidence" value="ECO:0007669"/>
    <property type="project" value="UniProtKB-UniRule"/>
</dbReference>
<dbReference type="SUPFAM" id="SSF64153">
    <property type="entry name" value="YjeF N-terminal domain-like"/>
    <property type="match status" value="1"/>
</dbReference>
<evidence type="ECO:0000256" key="8">
    <source>
        <dbReference type="ARBA" id="ARBA00022857"/>
    </source>
</evidence>
<gene>
    <name evidence="18" type="primary">nnrE</name>
    <name evidence="17" type="synonym">nnrD</name>
    <name evidence="22" type="ORF">EY643_02280</name>
</gene>
<feature type="binding site" evidence="17">
    <location>
        <position position="262"/>
    </location>
    <ligand>
        <name>(6S)-NADPHX</name>
        <dbReference type="ChEBI" id="CHEBI:64076"/>
    </ligand>
</feature>
<comment type="similarity">
    <text evidence="17">Belongs to the NnrD/CARKD family.</text>
</comment>
<evidence type="ECO:0000256" key="1">
    <source>
        <dbReference type="ARBA" id="ARBA00000013"/>
    </source>
</evidence>
<comment type="cofactor">
    <cofactor evidence="17">
        <name>Mg(2+)</name>
        <dbReference type="ChEBI" id="CHEBI:18420"/>
    </cofactor>
</comment>
<dbReference type="GO" id="GO:0005524">
    <property type="term" value="F:ATP binding"/>
    <property type="evidence" value="ECO:0007669"/>
    <property type="project" value="UniProtKB-UniRule"/>
</dbReference>
<name>A0A5P9NFK4_9GAMM</name>
<evidence type="ECO:0000313" key="23">
    <source>
        <dbReference type="Proteomes" id="UP000326287"/>
    </source>
</evidence>
<comment type="cofactor">
    <cofactor evidence="18 19">
        <name>K(+)</name>
        <dbReference type="ChEBI" id="CHEBI:29103"/>
    </cofactor>
    <text evidence="18 19">Binds 1 potassium ion per subunit.</text>
</comment>
<dbReference type="PROSITE" id="PS51385">
    <property type="entry name" value="YJEF_N"/>
    <property type="match status" value="1"/>
</dbReference>
<feature type="domain" description="YjeF N-terminal" evidence="21">
    <location>
        <begin position="15"/>
        <end position="217"/>
    </location>
</feature>
<dbReference type="HAMAP" id="MF_01965">
    <property type="entry name" value="NADHX_dehydratase"/>
    <property type="match status" value="1"/>
</dbReference>
<dbReference type="PANTHER" id="PTHR12592">
    <property type="entry name" value="ATP-DEPENDENT (S)-NAD(P)H-HYDRATE DEHYDRATASE FAMILY MEMBER"/>
    <property type="match status" value="1"/>
</dbReference>
<comment type="catalytic activity">
    <reaction evidence="15 17 19">
        <text>(6S)-NADHX + ADP = AMP + phosphate + NADH + H(+)</text>
        <dbReference type="Rhea" id="RHEA:32223"/>
        <dbReference type="ChEBI" id="CHEBI:15378"/>
        <dbReference type="ChEBI" id="CHEBI:43474"/>
        <dbReference type="ChEBI" id="CHEBI:57945"/>
        <dbReference type="ChEBI" id="CHEBI:64074"/>
        <dbReference type="ChEBI" id="CHEBI:456215"/>
        <dbReference type="ChEBI" id="CHEBI:456216"/>
        <dbReference type="EC" id="4.2.1.136"/>
    </reaction>
</comment>
<evidence type="ECO:0000256" key="7">
    <source>
        <dbReference type="ARBA" id="ARBA00022840"/>
    </source>
</evidence>
<dbReference type="CDD" id="cd01171">
    <property type="entry name" value="YXKO-related"/>
    <property type="match status" value="1"/>
</dbReference>
<feature type="binding site" evidence="18">
    <location>
        <position position="142"/>
    </location>
    <ligand>
        <name>(6S)-NADPHX</name>
        <dbReference type="ChEBI" id="CHEBI:64076"/>
    </ligand>
</feature>
<keyword evidence="13" id="KW-0511">Multifunctional enzyme</keyword>
<evidence type="ECO:0000256" key="17">
    <source>
        <dbReference type="HAMAP-Rule" id="MF_01965"/>
    </source>
</evidence>
<dbReference type="GO" id="GO:0046872">
    <property type="term" value="F:metal ion binding"/>
    <property type="evidence" value="ECO:0007669"/>
    <property type="project" value="UniProtKB-UniRule"/>
</dbReference>
<keyword evidence="7 17" id="KW-0067">ATP-binding</keyword>
<dbReference type="InterPro" id="IPR004443">
    <property type="entry name" value="YjeF_N_dom"/>
</dbReference>
<dbReference type="NCBIfam" id="TIGR00197">
    <property type="entry name" value="yjeF_nterm"/>
    <property type="match status" value="1"/>
</dbReference>
<evidence type="ECO:0000256" key="11">
    <source>
        <dbReference type="ARBA" id="ARBA00023235"/>
    </source>
</evidence>
<feature type="binding site" evidence="18">
    <location>
        <begin position="63"/>
        <end position="67"/>
    </location>
    <ligand>
        <name>(6S)-NADPHX</name>
        <dbReference type="ChEBI" id="CHEBI:64076"/>
    </ligand>
</feature>
<dbReference type="EC" id="4.2.1.136" evidence="19"/>
<evidence type="ECO:0000256" key="5">
    <source>
        <dbReference type="ARBA" id="ARBA00022723"/>
    </source>
</evidence>
<dbReference type="PROSITE" id="PS51383">
    <property type="entry name" value="YJEF_C_3"/>
    <property type="match status" value="1"/>
</dbReference>
<evidence type="ECO:0000256" key="6">
    <source>
        <dbReference type="ARBA" id="ARBA00022741"/>
    </source>
</evidence>
<dbReference type="PIRSF" id="PIRSF017184">
    <property type="entry name" value="Nnr"/>
    <property type="match status" value="1"/>
</dbReference>
<evidence type="ECO:0000259" key="21">
    <source>
        <dbReference type="PROSITE" id="PS51385"/>
    </source>
</evidence>
<comment type="function">
    <text evidence="14 19">Bifunctional enzyme that catalyzes the epimerization of the S- and R-forms of NAD(P)HX and the dehydration of the S-form of NAD(P)HX at the expense of ADP, which is converted to AMP. This allows the repair of both epimers of NAD(P)HX, a damaged form of NAD(P)H that is a result of enzymatic or heat-dependent hydration.</text>
</comment>
<feature type="binding site" evidence="18">
    <location>
        <position position="64"/>
    </location>
    <ligand>
        <name>K(+)</name>
        <dbReference type="ChEBI" id="CHEBI:29103"/>
    </ligand>
</feature>
<feature type="domain" description="YjeF C-terminal" evidence="20">
    <location>
        <begin position="227"/>
        <end position="493"/>
    </location>
</feature>
<feature type="binding site" evidence="18">
    <location>
        <position position="160"/>
    </location>
    <ligand>
        <name>(6S)-NADPHX</name>
        <dbReference type="ChEBI" id="CHEBI:64076"/>
    </ligand>
</feature>
<dbReference type="Gene3D" id="3.40.1190.20">
    <property type="match status" value="1"/>
</dbReference>
<dbReference type="EC" id="5.1.99.6" evidence="19"/>
<organism evidence="22 23">
    <name type="scientific">Halioglobus maricola</name>
    <dbReference type="NCBI Taxonomy" id="2601894"/>
    <lineage>
        <taxon>Bacteria</taxon>
        <taxon>Pseudomonadati</taxon>
        <taxon>Pseudomonadota</taxon>
        <taxon>Gammaproteobacteria</taxon>
        <taxon>Cellvibrionales</taxon>
        <taxon>Halieaceae</taxon>
        <taxon>Halioglobus</taxon>
    </lineage>
</organism>
<dbReference type="InterPro" id="IPR030677">
    <property type="entry name" value="Nnr"/>
</dbReference>
<dbReference type="HAMAP" id="MF_01966">
    <property type="entry name" value="NADHX_epimerase"/>
    <property type="match status" value="1"/>
</dbReference>
<dbReference type="AlphaFoldDB" id="A0A5P9NFK4"/>
<comment type="similarity">
    <text evidence="18">Belongs to the NnrE/AIBP family.</text>
</comment>
<comment type="catalytic activity">
    <reaction evidence="1 18 19">
        <text>(6R)-NADHX = (6S)-NADHX</text>
        <dbReference type="Rhea" id="RHEA:32215"/>
        <dbReference type="ChEBI" id="CHEBI:64074"/>
        <dbReference type="ChEBI" id="CHEBI:64075"/>
        <dbReference type="EC" id="5.1.99.6"/>
    </reaction>
</comment>
<comment type="subunit">
    <text evidence="17">Homotetramer.</text>
</comment>
<feature type="binding site" evidence="17">
    <location>
        <position position="437"/>
    </location>
    <ligand>
        <name>(6S)-NADPHX</name>
        <dbReference type="ChEBI" id="CHEBI:64076"/>
    </ligand>
</feature>
<dbReference type="GO" id="GO:0110051">
    <property type="term" value="P:metabolite repair"/>
    <property type="evidence" value="ECO:0007669"/>
    <property type="project" value="TreeGrafter"/>
</dbReference>
<sequence length="493" mass="49915">MDLNNADPLYTAEQTRALDRCAIEGAGIPGITLMSRAAHAAVEAMLDLWPEPEQLQVLCGTGNNGGDGFLVADIAHKRGIPVVVYQLGDAAKVSGDALLAREQALANGVAVQPFDDTELLPLGVVVDGMLGTGLGGDVRGPYLDAIAAVNAAGARVLALDIPSGLCADTGKVLGSAVVADLTVTFIGLKRGLFTGQAPDYVGELQFADLMVPPETYRQLEADAYRLDLAELLEALPARPANAHKGLYGTVLVVGGDYGMAGAVAMAAEAALRCGAGLVRVATRLEHVAALVARTPEVMPLGVASGDDLKPLLDSADVVVVGPGLGQSEWSRFLAQAAVASGKPLVLDADGLNLLAAGELSLAGAAHVITPHPGEAARLLGIANAEVQSDRFAAASALQHQYGGVVVLKGNGTLIAGGGAQLLSDYGNPGMATGGMGDVLSGVIGALLAQGLALTEAAALGVCLHGAAGDLAAEDGQRGLVATDLIPWLRELLE</sequence>
<dbReference type="InterPro" id="IPR029056">
    <property type="entry name" value="Ribokinase-like"/>
</dbReference>
<evidence type="ECO:0000256" key="16">
    <source>
        <dbReference type="ARBA" id="ARBA00049209"/>
    </source>
</evidence>
<keyword evidence="11 18" id="KW-0413">Isomerase</keyword>
<evidence type="ECO:0000256" key="4">
    <source>
        <dbReference type="ARBA" id="ARBA00009524"/>
    </source>
</evidence>
<evidence type="ECO:0000256" key="19">
    <source>
        <dbReference type="PIRNR" id="PIRNR017184"/>
    </source>
</evidence>
<feature type="binding site" evidence="17">
    <location>
        <position position="371"/>
    </location>
    <ligand>
        <name>(6S)-NADPHX</name>
        <dbReference type="ChEBI" id="CHEBI:64076"/>
    </ligand>
</feature>
<dbReference type="PANTHER" id="PTHR12592:SF0">
    <property type="entry name" value="ATP-DEPENDENT (S)-NAD(P)H-HYDRATE DEHYDRATASE"/>
    <property type="match status" value="1"/>
</dbReference>
<dbReference type="NCBIfam" id="TIGR00196">
    <property type="entry name" value="yjeF_cterm"/>
    <property type="match status" value="1"/>
</dbReference>
<dbReference type="PROSITE" id="PS01050">
    <property type="entry name" value="YJEF_C_2"/>
    <property type="match status" value="1"/>
</dbReference>
<dbReference type="InterPro" id="IPR017953">
    <property type="entry name" value="Carbohydrate_kinase_pred_CS"/>
</dbReference>
<evidence type="ECO:0000256" key="10">
    <source>
        <dbReference type="ARBA" id="ARBA00023027"/>
    </source>
</evidence>
<dbReference type="Gene3D" id="3.40.50.10260">
    <property type="entry name" value="YjeF N-terminal domain"/>
    <property type="match status" value="1"/>
</dbReference>
<evidence type="ECO:0000259" key="20">
    <source>
        <dbReference type="PROSITE" id="PS51383"/>
    </source>
</evidence>
<dbReference type="Proteomes" id="UP000326287">
    <property type="component" value="Chromosome"/>
</dbReference>
<dbReference type="OrthoDB" id="9806925at2"/>
<feature type="binding site" evidence="18">
    <location>
        <begin position="131"/>
        <end position="137"/>
    </location>
    <ligand>
        <name>(6S)-NADPHX</name>
        <dbReference type="ChEBI" id="CHEBI:64076"/>
    </ligand>
</feature>
<comment type="similarity">
    <text evidence="3 19">In the N-terminal section; belongs to the NnrE/AIBP family.</text>
</comment>
<dbReference type="GO" id="GO:0052855">
    <property type="term" value="F:ADP-dependent NAD(P)H-hydrate dehydratase activity"/>
    <property type="evidence" value="ECO:0007669"/>
    <property type="project" value="UniProtKB-UniRule"/>
</dbReference>
<keyword evidence="6 17" id="KW-0547">Nucleotide-binding</keyword>
<keyword evidence="9 18" id="KW-0630">Potassium</keyword>
<evidence type="ECO:0000256" key="9">
    <source>
        <dbReference type="ARBA" id="ARBA00022958"/>
    </source>
</evidence>
<accession>A0A5P9NFK4</accession>
<dbReference type="SUPFAM" id="SSF53613">
    <property type="entry name" value="Ribokinase-like"/>
    <property type="match status" value="1"/>
</dbReference>
<comment type="function">
    <text evidence="17">Catalyzes the dehydration of the S-form of NAD(P)HX at the expense of ADP, which is converted to AMP. Together with NAD(P)HX epimerase, which catalyzes the epimerization of the S- and R-forms, the enzyme allows the repair of both epimers of NAD(P)HX, a damaged form of NAD(P)H that is a result of enzymatic or heat-dependent hydration.</text>
</comment>
<dbReference type="Pfam" id="PF03853">
    <property type="entry name" value="YjeF_N"/>
    <property type="match status" value="1"/>
</dbReference>
<comment type="function">
    <text evidence="18">Catalyzes the epimerization of the S- and R-forms of NAD(P)HX, a damaged form of NAD(P)H that is a result of enzymatic or heat-dependent hydration. This is a prerequisite for the S-specific NAD(P)H-hydrate dehydratase to allow the repair of both epimers of NAD(P)HX.</text>
</comment>
<protein>
    <recommendedName>
        <fullName evidence="19">Bifunctional NAD(P)H-hydrate repair enzyme</fullName>
    </recommendedName>
    <alternativeName>
        <fullName evidence="19">Nicotinamide nucleotide repair protein</fullName>
    </alternativeName>
    <domain>
        <recommendedName>
            <fullName evidence="19">ADP-dependent (S)-NAD(P)H-hydrate dehydratase</fullName>
            <ecNumber evidence="19">4.2.1.136</ecNumber>
        </recommendedName>
        <alternativeName>
            <fullName evidence="19">ADP-dependent NAD(P)HX dehydratase</fullName>
        </alternativeName>
    </domain>
    <domain>
        <recommendedName>
            <fullName evidence="19">NAD(P)H-hydrate epimerase</fullName>
            <ecNumber evidence="19">5.1.99.6</ecNumber>
        </recommendedName>
    </domain>
</protein>
<evidence type="ECO:0000256" key="12">
    <source>
        <dbReference type="ARBA" id="ARBA00023239"/>
    </source>
</evidence>
<feature type="binding site" evidence="18">
    <location>
        <position position="127"/>
    </location>
    <ligand>
        <name>K(+)</name>
        <dbReference type="ChEBI" id="CHEBI:29103"/>
    </ligand>
</feature>
<dbReference type="GO" id="GO:0052856">
    <property type="term" value="F:NAD(P)HX epimerase activity"/>
    <property type="evidence" value="ECO:0007669"/>
    <property type="project" value="UniProtKB-UniRule"/>
</dbReference>
<evidence type="ECO:0000313" key="22">
    <source>
        <dbReference type="EMBL" id="QFU74570.1"/>
    </source>
</evidence>
<keyword evidence="10 17" id="KW-0520">NAD</keyword>
<feature type="binding site" evidence="18">
    <location>
        <position position="163"/>
    </location>
    <ligand>
        <name>K(+)</name>
        <dbReference type="ChEBI" id="CHEBI:29103"/>
    </ligand>
</feature>
<feature type="binding site" evidence="17">
    <location>
        <position position="323"/>
    </location>
    <ligand>
        <name>(6S)-NADPHX</name>
        <dbReference type="ChEBI" id="CHEBI:64076"/>
    </ligand>
</feature>
<keyword evidence="8 17" id="KW-0521">NADP</keyword>
<evidence type="ECO:0000256" key="3">
    <source>
        <dbReference type="ARBA" id="ARBA00006001"/>
    </source>
</evidence>
<dbReference type="InterPro" id="IPR000631">
    <property type="entry name" value="CARKD"/>
</dbReference>
<keyword evidence="23" id="KW-1185">Reference proteome</keyword>
<reference evidence="22 23" key="1">
    <citation type="submission" date="2019-02" db="EMBL/GenBank/DDBJ databases">
        <authorList>
            <person name="Li S.-H."/>
        </authorList>
    </citation>
    <scope>NUCLEOTIDE SEQUENCE [LARGE SCALE GENOMIC DNA]</scope>
    <source>
        <strain evidence="22 23">IMCC14385</strain>
    </source>
</reference>
<evidence type="ECO:0000256" key="18">
    <source>
        <dbReference type="HAMAP-Rule" id="MF_01966"/>
    </source>
</evidence>
<evidence type="ECO:0000256" key="14">
    <source>
        <dbReference type="ARBA" id="ARBA00025153"/>
    </source>
</evidence>
<evidence type="ECO:0000256" key="13">
    <source>
        <dbReference type="ARBA" id="ARBA00023268"/>
    </source>
</evidence>
<dbReference type="InterPro" id="IPR036652">
    <property type="entry name" value="YjeF_N_dom_sf"/>
</dbReference>
<dbReference type="KEGG" id="halc:EY643_02280"/>
<keyword evidence="5 18" id="KW-0479">Metal-binding</keyword>
<dbReference type="EMBL" id="CP036422">
    <property type="protein sequence ID" value="QFU74570.1"/>
    <property type="molecule type" value="Genomic_DNA"/>
</dbReference>
<feature type="binding site" evidence="17">
    <location>
        <position position="436"/>
    </location>
    <ligand>
        <name>AMP</name>
        <dbReference type="ChEBI" id="CHEBI:456215"/>
    </ligand>
</feature>
<keyword evidence="12 17" id="KW-0456">Lyase</keyword>